<reference evidence="1 2" key="1">
    <citation type="journal article" date="2013" name="Proc. Natl. Acad. Sci. U.S.A.">
        <title>Fine-scale variation in meiotic recombination in Mimulus inferred from population shotgun sequencing.</title>
        <authorList>
            <person name="Hellsten U."/>
            <person name="Wright K.M."/>
            <person name="Jenkins J."/>
            <person name="Shu S."/>
            <person name="Yuan Y."/>
            <person name="Wessler S.R."/>
            <person name="Schmutz J."/>
            <person name="Willis J.H."/>
            <person name="Rokhsar D.S."/>
        </authorList>
    </citation>
    <scope>NUCLEOTIDE SEQUENCE [LARGE SCALE GENOMIC DNA]</scope>
    <source>
        <strain evidence="2">cv. DUN x IM62</strain>
    </source>
</reference>
<evidence type="ECO:0000313" key="1">
    <source>
        <dbReference type="EMBL" id="EYU45648.1"/>
    </source>
</evidence>
<dbReference type="PANTHER" id="PTHR31972">
    <property type="entry name" value="EXPRESSED PROTEIN"/>
    <property type="match status" value="1"/>
</dbReference>
<dbReference type="EMBL" id="KI630180">
    <property type="protein sequence ID" value="EYU45648.1"/>
    <property type="molecule type" value="Genomic_DNA"/>
</dbReference>
<dbReference type="OMA" id="MVQCTYL"/>
<protein>
    <recommendedName>
        <fullName evidence="3">DUF868 domain-containing protein</fullName>
    </recommendedName>
</protein>
<sequence>MRDFPSCFGENGVQVADSSCSSVGVTKASQNSVKCIYKCKLLHKSCLITILWSKNLMGQCLSIEIDDSSHRLIFKVDVKPSLFSKRKGSKYFEANSAKIEIFWDLSSANFGSGSEPLDSYYICVVCKGEMVLLIGDLREEAFKKTGAIGSVSSETSFVSKIEHLFGKRVFNTKARFCDEGQMHDVKIECGDKDCDEDPFLVIRIDAKIAMKVKHLRWKFRGNSTILVDGNPVEVFWDVHNWLFGSCLGNAVFMFQTSLSKVEKLWSGDSKNSKNLKESELSGFGFSLFLYAWKNE</sequence>
<dbReference type="OrthoDB" id="1896898at2759"/>
<dbReference type="PhylomeDB" id="A0A022S136"/>
<dbReference type="KEGG" id="egt:105961792"/>
<gene>
    <name evidence="1" type="ORF">MIMGU_mgv1a010996mg</name>
</gene>
<dbReference type="Proteomes" id="UP000030748">
    <property type="component" value="Unassembled WGS sequence"/>
</dbReference>
<accession>A0A022S136</accession>
<name>A0A022S136_ERYGU</name>
<evidence type="ECO:0000313" key="2">
    <source>
        <dbReference type="Proteomes" id="UP000030748"/>
    </source>
</evidence>
<organism evidence="1 2">
    <name type="scientific">Erythranthe guttata</name>
    <name type="common">Yellow monkey flower</name>
    <name type="synonym">Mimulus guttatus</name>
    <dbReference type="NCBI Taxonomy" id="4155"/>
    <lineage>
        <taxon>Eukaryota</taxon>
        <taxon>Viridiplantae</taxon>
        <taxon>Streptophyta</taxon>
        <taxon>Embryophyta</taxon>
        <taxon>Tracheophyta</taxon>
        <taxon>Spermatophyta</taxon>
        <taxon>Magnoliopsida</taxon>
        <taxon>eudicotyledons</taxon>
        <taxon>Gunneridae</taxon>
        <taxon>Pentapetalae</taxon>
        <taxon>asterids</taxon>
        <taxon>lamiids</taxon>
        <taxon>Lamiales</taxon>
        <taxon>Phrymaceae</taxon>
        <taxon>Erythranthe</taxon>
    </lineage>
</organism>
<dbReference type="PANTHER" id="PTHR31972:SF74">
    <property type="entry name" value="EXPRESSED PROTEIN"/>
    <property type="match status" value="1"/>
</dbReference>
<keyword evidence="2" id="KW-1185">Reference proteome</keyword>
<dbReference type="Pfam" id="PF05910">
    <property type="entry name" value="DUF868"/>
    <property type="match status" value="1"/>
</dbReference>
<dbReference type="InterPro" id="IPR008586">
    <property type="entry name" value="DUF868_pln"/>
</dbReference>
<dbReference type="AlphaFoldDB" id="A0A022S136"/>
<evidence type="ECO:0008006" key="3">
    <source>
        <dbReference type="Google" id="ProtNLM"/>
    </source>
</evidence>
<dbReference type="STRING" id="4155.A0A022S136"/>
<proteinExistence type="predicted"/>
<dbReference type="eggNOG" id="ENOG502QRM5">
    <property type="taxonomic scope" value="Eukaryota"/>
</dbReference>